<dbReference type="AlphaFoldDB" id="A0ABD4DZ92"/>
<organism evidence="1 2">
    <name type="scientific">Burkholderia ubonensis</name>
    <dbReference type="NCBI Taxonomy" id="101571"/>
    <lineage>
        <taxon>Bacteria</taxon>
        <taxon>Pseudomonadati</taxon>
        <taxon>Pseudomonadota</taxon>
        <taxon>Betaproteobacteria</taxon>
        <taxon>Burkholderiales</taxon>
        <taxon>Burkholderiaceae</taxon>
        <taxon>Burkholderia</taxon>
        <taxon>Burkholderia cepacia complex</taxon>
    </lineage>
</organism>
<evidence type="ECO:0000313" key="2">
    <source>
        <dbReference type="Proteomes" id="UP000057910"/>
    </source>
</evidence>
<dbReference type="Proteomes" id="UP000057910">
    <property type="component" value="Unassembled WGS sequence"/>
</dbReference>
<proteinExistence type="predicted"/>
<comment type="caution">
    <text evidence="1">The sequence shown here is derived from an EMBL/GenBank/DDBJ whole genome shotgun (WGS) entry which is preliminary data.</text>
</comment>
<accession>A0ABD4DZ92</accession>
<protein>
    <submittedName>
        <fullName evidence="1">Uncharacterized protein</fullName>
    </submittedName>
</protein>
<evidence type="ECO:0000313" key="1">
    <source>
        <dbReference type="EMBL" id="KVN83433.1"/>
    </source>
</evidence>
<reference evidence="1 2" key="1">
    <citation type="submission" date="2015-11" db="EMBL/GenBank/DDBJ databases">
        <title>Expanding the genomic diversity of Burkholderia species for the development of highly accurate diagnostics.</title>
        <authorList>
            <person name="Sahl J."/>
            <person name="Keim P."/>
            <person name="Wagner D."/>
        </authorList>
    </citation>
    <scope>NUCLEOTIDE SEQUENCE [LARGE SCALE GENOMIC DNA]</scope>
    <source>
        <strain evidence="1 2">MSMB1585WGS</strain>
    </source>
</reference>
<sequence>MEATMPNQNLLADDWIETTIASLFGCTKVHAKEKLTQECATLRAALLSPIEQPSTQNGPVHAYELPSPEPFAIAYQVAYQPGNRYFIHRWAARLQWRLQHERDDVRNITALYAGALPDMSGYLDMAGQ</sequence>
<name>A0ABD4DZ92_9BURK</name>
<gene>
    <name evidence="1" type="ORF">WJ68_16085</name>
</gene>
<dbReference type="EMBL" id="LPAD01000071">
    <property type="protein sequence ID" value="KVN83433.1"/>
    <property type="molecule type" value="Genomic_DNA"/>
</dbReference>